<evidence type="ECO:0008006" key="5">
    <source>
        <dbReference type="Google" id="ProtNLM"/>
    </source>
</evidence>
<accession>A0AAV1KRE0</accession>
<comment type="caution">
    <text evidence="3">The sequence shown here is derived from an EMBL/GenBank/DDBJ whole genome shotgun (WGS) entry which is preliminary data.</text>
</comment>
<evidence type="ECO:0000256" key="2">
    <source>
        <dbReference type="SAM" id="SignalP"/>
    </source>
</evidence>
<organism evidence="3 4">
    <name type="scientific">Parnassius mnemosyne</name>
    <name type="common">clouded apollo</name>
    <dbReference type="NCBI Taxonomy" id="213953"/>
    <lineage>
        <taxon>Eukaryota</taxon>
        <taxon>Metazoa</taxon>
        <taxon>Ecdysozoa</taxon>
        <taxon>Arthropoda</taxon>
        <taxon>Hexapoda</taxon>
        <taxon>Insecta</taxon>
        <taxon>Pterygota</taxon>
        <taxon>Neoptera</taxon>
        <taxon>Endopterygota</taxon>
        <taxon>Lepidoptera</taxon>
        <taxon>Glossata</taxon>
        <taxon>Ditrysia</taxon>
        <taxon>Papilionoidea</taxon>
        <taxon>Papilionidae</taxon>
        <taxon>Parnassiinae</taxon>
        <taxon>Parnassini</taxon>
        <taxon>Parnassius</taxon>
        <taxon>Driopa</taxon>
    </lineage>
</organism>
<feature type="chain" id="PRO_5043696049" description="Secreted protein" evidence="2">
    <location>
        <begin position="23"/>
        <end position="92"/>
    </location>
</feature>
<keyword evidence="2" id="KW-0732">Signal</keyword>
<evidence type="ECO:0000313" key="3">
    <source>
        <dbReference type="EMBL" id="CAK1584357.1"/>
    </source>
</evidence>
<reference evidence="3 4" key="1">
    <citation type="submission" date="2023-11" db="EMBL/GenBank/DDBJ databases">
        <authorList>
            <person name="Hedman E."/>
            <person name="Englund M."/>
            <person name="Stromberg M."/>
            <person name="Nyberg Akerstrom W."/>
            <person name="Nylinder S."/>
            <person name="Jareborg N."/>
            <person name="Kallberg Y."/>
            <person name="Kronander E."/>
        </authorList>
    </citation>
    <scope>NUCLEOTIDE SEQUENCE [LARGE SCALE GENOMIC DNA]</scope>
</reference>
<protein>
    <recommendedName>
        <fullName evidence="5">Secreted protein</fullName>
    </recommendedName>
</protein>
<sequence>MKTVVILLLTSVVLANCQGVHAVDYNPIGDQLFNNPDNFVPDGYFYKPGNWPPGGHEQISTGPALVDGAPQQNGPYPYPYKKYESPYARIGK</sequence>
<gene>
    <name evidence="3" type="ORF">PARMNEM_LOCUS5623</name>
</gene>
<evidence type="ECO:0000313" key="4">
    <source>
        <dbReference type="Proteomes" id="UP001314205"/>
    </source>
</evidence>
<feature type="region of interest" description="Disordered" evidence="1">
    <location>
        <begin position="56"/>
        <end position="78"/>
    </location>
</feature>
<name>A0AAV1KRE0_9NEOP</name>
<feature type="signal peptide" evidence="2">
    <location>
        <begin position="1"/>
        <end position="22"/>
    </location>
</feature>
<keyword evidence="4" id="KW-1185">Reference proteome</keyword>
<dbReference type="Proteomes" id="UP001314205">
    <property type="component" value="Unassembled WGS sequence"/>
</dbReference>
<dbReference type="EMBL" id="CAVLGL010000068">
    <property type="protein sequence ID" value="CAK1584357.1"/>
    <property type="molecule type" value="Genomic_DNA"/>
</dbReference>
<dbReference type="AlphaFoldDB" id="A0AAV1KRE0"/>
<proteinExistence type="predicted"/>
<evidence type="ECO:0000256" key="1">
    <source>
        <dbReference type="SAM" id="MobiDB-lite"/>
    </source>
</evidence>